<accession>A0ACB7HIF6</accession>
<gene>
    <name evidence="1" type="ORF">MANES_06G038551v8</name>
</gene>
<keyword evidence="2" id="KW-1185">Reference proteome</keyword>
<proteinExistence type="predicted"/>
<reference evidence="2" key="1">
    <citation type="journal article" date="2016" name="Nat. Biotechnol.">
        <title>Sequencing wild and cultivated cassava and related species reveals extensive interspecific hybridization and genetic diversity.</title>
        <authorList>
            <person name="Bredeson J.V."/>
            <person name="Lyons J.B."/>
            <person name="Prochnik S.E."/>
            <person name="Wu G.A."/>
            <person name="Ha C.M."/>
            <person name="Edsinger-Gonzales E."/>
            <person name="Grimwood J."/>
            <person name="Schmutz J."/>
            <person name="Rabbi I.Y."/>
            <person name="Egesi C."/>
            <person name="Nauluvula P."/>
            <person name="Lebot V."/>
            <person name="Ndunguru J."/>
            <person name="Mkamilo G."/>
            <person name="Bart R.S."/>
            <person name="Setter T.L."/>
            <person name="Gleadow R.M."/>
            <person name="Kulakow P."/>
            <person name="Ferguson M.E."/>
            <person name="Rounsley S."/>
            <person name="Rokhsar D.S."/>
        </authorList>
    </citation>
    <scope>NUCLEOTIDE SEQUENCE [LARGE SCALE GENOMIC DNA]</scope>
    <source>
        <strain evidence="2">cv. AM560-2</strain>
    </source>
</reference>
<organism evidence="1 2">
    <name type="scientific">Manihot esculenta</name>
    <name type="common">Cassava</name>
    <name type="synonym">Jatropha manihot</name>
    <dbReference type="NCBI Taxonomy" id="3983"/>
    <lineage>
        <taxon>Eukaryota</taxon>
        <taxon>Viridiplantae</taxon>
        <taxon>Streptophyta</taxon>
        <taxon>Embryophyta</taxon>
        <taxon>Tracheophyta</taxon>
        <taxon>Spermatophyta</taxon>
        <taxon>Magnoliopsida</taxon>
        <taxon>eudicotyledons</taxon>
        <taxon>Gunneridae</taxon>
        <taxon>Pentapetalae</taxon>
        <taxon>rosids</taxon>
        <taxon>fabids</taxon>
        <taxon>Malpighiales</taxon>
        <taxon>Euphorbiaceae</taxon>
        <taxon>Crotonoideae</taxon>
        <taxon>Manihoteae</taxon>
        <taxon>Manihot</taxon>
    </lineage>
</organism>
<dbReference type="Proteomes" id="UP000091857">
    <property type="component" value="Chromosome 6"/>
</dbReference>
<evidence type="ECO:0000313" key="1">
    <source>
        <dbReference type="EMBL" id="KAG8651961.1"/>
    </source>
</evidence>
<sequence>MAANNNSTLSLRSILEKDKLKENGTNFIDWFRNLRIVLKQEKKSYVLDEAVPEPPPADATNAVKNKHKKHMDDSNDIGCLMLATMCPELQKDLEHLEAYEMSVHLKQAFQQQARQDRYETTIALHDCKMAEGDSVSAHVLKMKGYIDHLARLGYPLSLELSTDLILHSLPSSFSQFVMNYNMNNMEKSIPELHGMLKTAEVNIKKRPTQILNVNKGKPMKNKGKPKSKGGNGPKGRGKPKWQSKAKVPKEIVPKEGICFHCKEPGHWKRNCKLYLDECKKKKSSETTTSDTGCGSHICTNVKGLKRSRKLKKGDVDLRVGNGARVAAIAVGTYELVLPNGLLLVLNNCFYVPTLSRNIISVSVLDDEGFSFLIKDKKCSINKDDLLYCIANSYDGLYPYK</sequence>
<protein>
    <submittedName>
        <fullName evidence="1">Uncharacterized protein</fullName>
    </submittedName>
</protein>
<evidence type="ECO:0000313" key="2">
    <source>
        <dbReference type="Proteomes" id="UP000091857"/>
    </source>
</evidence>
<name>A0ACB7HIF6_MANES</name>
<dbReference type="EMBL" id="CM004392">
    <property type="protein sequence ID" value="KAG8651961.1"/>
    <property type="molecule type" value="Genomic_DNA"/>
</dbReference>
<comment type="caution">
    <text evidence="1">The sequence shown here is derived from an EMBL/GenBank/DDBJ whole genome shotgun (WGS) entry which is preliminary data.</text>
</comment>